<dbReference type="SMART" id="SM00220">
    <property type="entry name" value="S_TKc"/>
    <property type="match status" value="1"/>
</dbReference>
<dbReference type="Gene3D" id="1.25.40.10">
    <property type="entry name" value="Tetratricopeptide repeat domain"/>
    <property type="match status" value="1"/>
</dbReference>
<dbReference type="PANTHER" id="PTHR43289:SF6">
    <property type="entry name" value="SERINE_THREONINE-PROTEIN KINASE NEKL-3"/>
    <property type="match status" value="1"/>
</dbReference>
<dbReference type="Gene3D" id="1.10.510.10">
    <property type="entry name" value="Transferase(Phosphotransferase) domain 1"/>
    <property type="match status" value="1"/>
</dbReference>
<dbReference type="PROSITE" id="PS50011">
    <property type="entry name" value="PROTEIN_KINASE_DOM"/>
    <property type="match status" value="1"/>
</dbReference>
<dbReference type="Gene3D" id="3.30.200.20">
    <property type="entry name" value="Phosphorylase Kinase, domain 1"/>
    <property type="match status" value="1"/>
</dbReference>
<evidence type="ECO:0000313" key="8">
    <source>
        <dbReference type="Proteomes" id="UP001430306"/>
    </source>
</evidence>
<dbReference type="Proteomes" id="UP001430306">
    <property type="component" value="Unassembled WGS sequence"/>
</dbReference>
<evidence type="ECO:0000313" key="7">
    <source>
        <dbReference type="EMBL" id="MCC9645353.1"/>
    </source>
</evidence>
<dbReference type="InterPro" id="IPR000719">
    <property type="entry name" value="Prot_kinase_dom"/>
</dbReference>
<dbReference type="SUPFAM" id="SSF56112">
    <property type="entry name" value="Protein kinase-like (PK-like)"/>
    <property type="match status" value="1"/>
</dbReference>
<dbReference type="GO" id="GO:0016301">
    <property type="term" value="F:kinase activity"/>
    <property type="evidence" value="ECO:0007669"/>
    <property type="project" value="UniProtKB-KW"/>
</dbReference>
<keyword evidence="1" id="KW-0808">Transferase</keyword>
<feature type="binding site" evidence="5">
    <location>
        <position position="106"/>
    </location>
    <ligand>
        <name>ATP</name>
        <dbReference type="ChEBI" id="CHEBI:30616"/>
    </ligand>
</feature>
<gene>
    <name evidence="7" type="ORF">LOC71_23990</name>
</gene>
<dbReference type="InterPro" id="IPR011009">
    <property type="entry name" value="Kinase-like_dom_sf"/>
</dbReference>
<keyword evidence="4 5" id="KW-0067">ATP-binding</keyword>
<dbReference type="PROSITE" id="PS00108">
    <property type="entry name" value="PROTEIN_KINASE_ST"/>
    <property type="match status" value="1"/>
</dbReference>
<feature type="domain" description="Protein kinase" evidence="6">
    <location>
        <begin position="76"/>
        <end position="380"/>
    </location>
</feature>
<dbReference type="InterPro" id="IPR008271">
    <property type="entry name" value="Ser/Thr_kinase_AS"/>
</dbReference>
<comment type="caution">
    <text evidence="7">The sequence shown here is derived from an EMBL/GenBank/DDBJ whole genome shotgun (WGS) entry which is preliminary data.</text>
</comment>
<evidence type="ECO:0000259" key="6">
    <source>
        <dbReference type="PROSITE" id="PS50011"/>
    </source>
</evidence>
<evidence type="ECO:0000256" key="5">
    <source>
        <dbReference type="PROSITE-ProRule" id="PRU10141"/>
    </source>
</evidence>
<dbReference type="Pfam" id="PF00069">
    <property type="entry name" value="Pkinase"/>
    <property type="match status" value="1"/>
</dbReference>
<dbReference type="InterPro" id="IPR011990">
    <property type="entry name" value="TPR-like_helical_dom_sf"/>
</dbReference>
<dbReference type="PROSITE" id="PS00107">
    <property type="entry name" value="PROTEIN_KINASE_ATP"/>
    <property type="match status" value="1"/>
</dbReference>
<proteinExistence type="predicted"/>
<evidence type="ECO:0000256" key="3">
    <source>
        <dbReference type="ARBA" id="ARBA00022777"/>
    </source>
</evidence>
<evidence type="ECO:0000256" key="4">
    <source>
        <dbReference type="ARBA" id="ARBA00022840"/>
    </source>
</evidence>
<sequence length="757" mass="84831">MISEESLFAEAIELPTQERKAYLDRVCEADSSLRERMERLLLAHEQTDPLLDFEESAEDGASDRLNVDVGQDIGPYRLLQKLGEGGFGVVFMAEQRAPVRRQVALKVIKPGMDSRSVVARFEAERQALAMMDHPNIAKVFDGGTVSDSNSGSSVQRPYFVMELVRGVPITEYCDANSLSTAERMQLFVSVCHAVHHAHQKGVIHRDIKPSNVMVTLHDGEPVVKVIDFGVAKALHQRLTEKTLFTQYGMMVGTPQYMSPEQAEISGLDVDTRSDVYSLAVLLYELMTGTTPLEAKSLRTAGYQELQRMIREEEPPKPSQRVSSSGAKLTVLAKHRSVSPSQLPREISGDLDWIVMKGLEKDRRRRYDTASDFAADIQRALKNEPVHAGPPSALYRTKKFLLRHRSQVFAAALLLAVVGLVGGAAWQTQRLRKATQQQNDSQLSRAVDDATAMLLSVNDSTPNDDRWDGTDLLVSRVRELSLTTQVSAVTAQRTHQFLKRYEAARRDREFVLAMEELLVQRATQNDLASWTAMETEFREILRQRGYDVDRESPADLGERIHDDPTNVKLTDALELWIGTRQHLADLGGPALTSEEKQTWIDAMCVSDPDPLRAVIRQIVYSTESKELASLDNAVAESDLTQACARKLSWLSESYAKVGDPSRSEEVLRLALARYPDDLMLNFEHAQSLMSEEQWERAIRYLMRCTAIRPEIPGVWETLAEALRQNGELDAAEHALQVAVDCRSDSFLSNQAISLRDQG</sequence>
<dbReference type="RefSeq" id="WP_230276971.1">
    <property type="nucleotide sequence ID" value="NZ_JAJKFW010000064.1"/>
</dbReference>
<accession>A0ABS8NP46</accession>
<keyword evidence="8" id="KW-1185">Reference proteome</keyword>
<dbReference type="PANTHER" id="PTHR43289">
    <property type="entry name" value="MITOGEN-ACTIVATED PROTEIN KINASE KINASE KINASE 20-RELATED"/>
    <property type="match status" value="1"/>
</dbReference>
<dbReference type="CDD" id="cd14014">
    <property type="entry name" value="STKc_PknB_like"/>
    <property type="match status" value="1"/>
</dbReference>
<evidence type="ECO:0000256" key="1">
    <source>
        <dbReference type="ARBA" id="ARBA00022679"/>
    </source>
</evidence>
<evidence type="ECO:0000256" key="2">
    <source>
        <dbReference type="ARBA" id="ARBA00022741"/>
    </source>
</evidence>
<protein>
    <submittedName>
        <fullName evidence="7">Protein kinase</fullName>
    </submittedName>
</protein>
<dbReference type="SUPFAM" id="SSF48452">
    <property type="entry name" value="TPR-like"/>
    <property type="match status" value="1"/>
</dbReference>
<reference evidence="7" key="1">
    <citation type="submission" date="2021-11" db="EMBL/GenBank/DDBJ databases">
        <title>Genome sequence.</title>
        <authorList>
            <person name="Sun Q."/>
        </authorList>
    </citation>
    <scope>NUCLEOTIDE SEQUENCE</scope>
    <source>
        <strain evidence="7">JC740</strain>
    </source>
</reference>
<keyword evidence="2 5" id="KW-0547">Nucleotide-binding</keyword>
<dbReference type="EMBL" id="JAJKFW010000064">
    <property type="protein sequence ID" value="MCC9645353.1"/>
    <property type="molecule type" value="Genomic_DNA"/>
</dbReference>
<organism evidence="7 8">
    <name type="scientific">Rhodopirellula halodulae</name>
    <dbReference type="NCBI Taxonomy" id="2894198"/>
    <lineage>
        <taxon>Bacteria</taxon>
        <taxon>Pseudomonadati</taxon>
        <taxon>Planctomycetota</taxon>
        <taxon>Planctomycetia</taxon>
        <taxon>Pirellulales</taxon>
        <taxon>Pirellulaceae</taxon>
        <taxon>Rhodopirellula</taxon>
    </lineage>
</organism>
<name>A0ABS8NP46_9BACT</name>
<keyword evidence="3 7" id="KW-0418">Kinase</keyword>
<dbReference type="InterPro" id="IPR017441">
    <property type="entry name" value="Protein_kinase_ATP_BS"/>
</dbReference>